<reference evidence="10" key="1">
    <citation type="submission" date="2022-09" db="EMBL/GenBank/DDBJ databases">
        <title>The genome sequence of Tsuneonella sp. YG55.</title>
        <authorList>
            <person name="Liu Y."/>
        </authorList>
    </citation>
    <scope>NUCLEOTIDE SEQUENCE</scope>
    <source>
        <strain evidence="10">YG55</strain>
    </source>
</reference>
<evidence type="ECO:0000313" key="10">
    <source>
        <dbReference type="EMBL" id="MCT2557726.1"/>
    </source>
</evidence>
<sequence>MNAPFERPLSETEGPGPLAPSLERRRVRIYLSMVLFDVAILLGGFGLMELAYLGWTRTTHLFEAQLLLPLYLTLALYERTYSIRALRDWRFAALQASIALGLAAGLLLFVVFYAKTTAAFSRVVFTGGMALSLLMLAASRRWLCWWMRRAWGASVVNELVIEAGGPPVALADAIRVDARARPLVPDPSDPAALDRIGHCMLNMDRVIVSCPFSQRNQWAQILRAAGVRGEIVTNQLDELAPIGLVVSDGWRSLVVSTGPLGMRQRVMKRAFDLAVALGAMIAALPIFALTALAIKLEDGGPVFFVQRRLGRGNRFFSMYKFRSMRVQSSDHAGARSASPDDDRTTRVGRFIRRTSIDELPQLFNVLAGDMSIVGPRPHAIGSQAGDKLFWEIDGAYWDRHSLKPGVTGLAQIRGHRGATDEEKHLTDRLDADLEYIAGWSLWGDAMIVLKTLGVIVHPRAF</sequence>
<keyword evidence="4 8" id="KW-0812">Transmembrane</keyword>
<feature type="transmembrane region" description="Helical" evidence="8">
    <location>
        <begin position="89"/>
        <end position="113"/>
    </location>
</feature>
<evidence type="ECO:0000256" key="2">
    <source>
        <dbReference type="ARBA" id="ARBA00006464"/>
    </source>
</evidence>
<dbReference type="PANTHER" id="PTHR30576">
    <property type="entry name" value="COLANIC BIOSYNTHESIS UDP-GLUCOSE LIPID CARRIER TRANSFERASE"/>
    <property type="match status" value="1"/>
</dbReference>
<feature type="transmembrane region" description="Helical" evidence="8">
    <location>
        <begin position="29"/>
        <end position="48"/>
    </location>
</feature>
<feature type="transmembrane region" description="Helical" evidence="8">
    <location>
        <begin position="270"/>
        <end position="294"/>
    </location>
</feature>
<evidence type="ECO:0000256" key="8">
    <source>
        <dbReference type="SAM" id="Phobius"/>
    </source>
</evidence>
<keyword evidence="5 8" id="KW-1133">Transmembrane helix</keyword>
<accession>A0A9X2W0F6</accession>
<organism evidence="10 11">
    <name type="scientific">Tsuneonella litorea</name>
    <dbReference type="NCBI Taxonomy" id="2976475"/>
    <lineage>
        <taxon>Bacteria</taxon>
        <taxon>Pseudomonadati</taxon>
        <taxon>Pseudomonadota</taxon>
        <taxon>Alphaproteobacteria</taxon>
        <taxon>Sphingomonadales</taxon>
        <taxon>Erythrobacteraceae</taxon>
        <taxon>Tsuneonella</taxon>
    </lineage>
</organism>
<keyword evidence="7" id="KW-0270">Exopolysaccharide synthesis</keyword>
<comment type="subcellular location">
    <subcellularLocation>
        <location evidence="1">Membrane</location>
        <topology evidence="1">Multi-pass membrane protein</topology>
    </subcellularLocation>
</comment>
<dbReference type="EMBL" id="JAOAMV010000001">
    <property type="protein sequence ID" value="MCT2557726.1"/>
    <property type="molecule type" value="Genomic_DNA"/>
</dbReference>
<dbReference type="PANTHER" id="PTHR30576:SF0">
    <property type="entry name" value="UNDECAPRENYL-PHOSPHATE N-ACETYLGALACTOSAMINYL 1-PHOSPHATE TRANSFERASE-RELATED"/>
    <property type="match status" value="1"/>
</dbReference>
<evidence type="ECO:0000256" key="3">
    <source>
        <dbReference type="ARBA" id="ARBA00022679"/>
    </source>
</evidence>
<dbReference type="RefSeq" id="WP_259960490.1">
    <property type="nucleotide sequence ID" value="NZ_JAOAMV010000001.1"/>
</dbReference>
<comment type="caution">
    <text evidence="10">The sequence shown here is derived from an EMBL/GenBank/DDBJ whole genome shotgun (WGS) entry which is preliminary data.</text>
</comment>
<keyword evidence="11" id="KW-1185">Reference proteome</keyword>
<evidence type="ECO:0000256" key="5">
    <source>
        <dbReference type="ARBA" id="ARBA00022989"/>
    </source>
</evidence>
<gene>
    <name evidence="10" type="ORF">N0B51_01895</name>
</gene>
<feature type="transmembrane region" description="Helical" evidence="8">
    <location>
        <begin position="60"/>
        <end position="77"/>
    </location>
</feature>
<feature type="domain" description="Bacterial sugar transferase" evidence="9">
    <location>
        <begin position="268"/>
        <end position="456"/>
    </location>
</feature>
<comment type="similarity">
    <text evidence="2">Belongs to the bacterial sugar transferase family.</text>
</comment>
<evidence type="ECO:0000313" key="11">
    <source>
        <dbReference type="Proteomes" id="UP001142648"/>
    </source>
</evidence>
<dbReference type="InterPro" id="IPR017475">
    <property type="entry name" value="EPS_sugar_tfrase"/>
</dbReference>
<dbReference type="InterPro" id="IPR003362">
    <property type="entry name" value="Bact_transf"/>
</dbReference>
<name>A0A9X2W0F6_9SPHN</name>
<dbReference type="AlphaFoldDB" id="A0A9X2W0F6"/>
<evidence type="ECO:0000256" key="7">
    <source>
        <dbReference type="ARBA" id="ARBA00023169"/>
    </source>
</evidence>
<feature type="transmembrane region" description="Helical" evidence="8">
    <location>
        <begin position="119"/>
        <end position="139"/>
    </location>
</feature>
<evidence type="ECO:0000256" key="1">
    <source>
        <dbReference type="ARBA" id="ARBA00004141"/>
    </source>
</evidence>
<dbReference type="GO" id="GO:0016780">
    <property type="term" value="F:phosphotransferase activity, for other substituted phosphate groups"/>
    <property type="evidence" value="ECO:0007669"/>
    <property type="project" value="TreeGrafter"/>
</dbReference>
<proteinExistence type="inferred from homology"/>
<dbReference type="NCBIfam" id="TIGR03025">
    <property type="entry name" value="EPS_sugtrans"/>
    <property type="match status" value="1"/>
</dbReference>
<evidence type="ECO:0000259" key="9">
    <source>
        <dbReference type="Pfam" id="PF02397"/>
    </source>
</evidence>
<dbReference type="GO" id="GO:0000271">
    <property type="term" value="P:polysaccharide biosynthetic process"/>
    <property type="evidence" value="ECO:0007669"/>
    <property type="project" value="UniProtKB-KW"/>
</dbReference>
<dbReference type="Proteomes" id="UP001142648">
    <property type="component" value="Unassembled WGS sequence"/>
</dbReference>
<dbReference type="GO" id="GO:0016020">
    <property type="term" value="C:membrane"/>
    <property type="evidence" value="ECO:0007669"/>
    <property type="project" value="UniProtKB-SubCell"/>
</dbReference>
<protein>
    <submittedName>
        <fullName evidence="10">Exopolysaccharide biosynthesis polyprenyl glycosylphosphotransferase</fullName>
    </submittedName>
</protein>
<keyword evidence="3" id="KW-0808">Transferase</keyword>
<evidence type="ECO:0000256" key="4">
    <source>
        <dbReference type="ARBA" id="ARBA00022692"/>
    </source>
</evidence>
<evidence type="ECO:0000256" key="6">
    <source>
        <dbReference type="ARBA" id="ARBA00023136"/>
    </source>
</evidence>
<dbReference type="Pfam" id="PF02397">
    <property type="entry name" value="Bac_transf"/>
    <property type="match status" value="1"/>
</dbReference>
<keyword evidence="6 8" id="KW-0472">Membrane</keyword>